<feature type="domain" description="Pyridoxamine 5'-phosphate oxidase N-terminal" evidence="1">
    <location>
        <begin position="9"/>
        <end position="138"/>
    </location>
</feature>
<proteinExistence type="predicted"/>
<dbReference type="PANTHER" id="PTHR39336:SF1">
    <property type="entry name" value="PYRIDOXAMINE PHOSPHATE OXIDASE FAMILY PROTEIN (AFU_ORTHOLOGUE AFUA_6G11440)"/>
    <property type="match status" value="1"/>
</dbReference>
<name>A0A9W6L4J4_9PSEU</name>
<gene>
    <name evidence="2" type="ORF">GCM10017577_46760</name>
</gene>
<dbReference type="PANTHER" id="PTHR39336">
    <property type="entry name" value="PYRIDOXAMINE PHOSPHATE OXIDASE FAMILY PROTEIN (AFU_ORTHOLOGUE AFUA_6G11440)"/>
    <property type="match status" value="1"/>
</dbReference>
<dbReference type="SUPFAM" id="SSF50475">
    <property type="entry name" value="FMN-binding split barrel"/>
    <property type="match status" value="1"/>
</dbReference>
<evidence type="ECO:0000259" key="1">
    <source>
        <dbReference type="Pfam" id="PF01243"/>
    </source>
</evidence>
<protein>
    <recommendedName>
        <fullName evidence="1">Pyridoxamine 5'-phosphate oxidase N-terminal domain-containing protein</fullName>
    </recommendedName>
</protein>
<evidence type="ECO:0000313" key="3">
    <source>
        <dbReference type="Proteomes" id="UP001143463"/>
    </source>
</evidence>
<evidence type="ECO:0000313" key="2">
    <source>
        <dbReference type="EMBL" id="GLL13532.1"/>
    </source>
</evidence>
<dbReference type="EMBL" id="BSFQ01000022">
    <property type="protein sequence ID" value="GLL13532.1"/>
    <property type="molecule type" value="Genomic_DNA"/>
</dbReference>
<accession>A0A9W6L4J4</accession>
<dbReference type="Pfam" id="PF01243">
    <property type="entry name" value="PNPOx_N"/>
    <property type="match status" value="1"/>
</dbReference>
<organism evidence="2 3">
    <name type="scientific">Pseudonocardia halophobica</name>
    <dbReference type="NCBI Taxonomy" id="29401"/>
    <lineage>
        <taxon>Bacteria</taxon>
        <taxon>Bacillati</taxon>
        <taxon>Actinomycetota</taxon>
        <taxon>Actinomycetes</taxon>
        <taxon>Pseudonocardiales</taxon>
        <taxon>Pseudonocardiaceae</taxon>
        <taxon>Pseudonocardia</taxon>
    </lineage>
</organism>
<reference evidence="2" key="2">
    <citation type="submission" date="2023-01" db="EMBL/GenBank/DDBJ databases">
        <authorList>
            <person name="Sun Q."/>
            <person name="Evtushenko L."/>
        </authorList>
    </citation>
    <scope>NUCLEOTIDE SEQUENCE</scope>
    <source>
        <strain evidence="2">VKM Ac-1069</strain>
    </source>
</reference>
<keyword evidence="3" id="KW-1185">Reference proteome</keyword>
<dbReference type="Proteomes" id="UP001143463">
    <property type="component" value="Unassembled WGS sequence"/>
</dbReference>
<dbReference type="InterPro" id="IPR012349">
    <property type="entry name" value="Split_barrel_FMN-bd"/>
</dbReference>
<comment type="caution">
    <text evidence="2">The sequence shown here is derived from an EMBL/GenBank/DDBJ whole genome shotgun (WGS) entry which is preliminary data.</text>
</comment>
<sequence length="189" mass="20451">MSTVYDGITPKLWEWLERQPVFFVGTAPLAGDGLINLSPKGTRGTFRVLDAHTVAYLDLTGSGIETVAHVRENGRICLMFCAFEGRPTILRLHGTGRVVAVGEPGFEEAVAGFGEAGTSRLHGARSVVTVDVTRVADSCGFAVPRMDLVEERDILDKALDKKSPEQLVEYHRTRNDVSLDGLPGMVTPG</sequence>
<reference evidence="2" key="1">
    <citation type="journal article" date="2014" name="Int. J. Syst. Evol. Microbiol.">
        <title>Complete genome sequence of Corynebacterium casei LMG S-19264T (=DSM 44701T), isolated from a smear-ripened cheese.</title>
        <authorList>
            <consortium name="US DOE Joint Genome Institute (JGI-PGF)"/>
            <person name="Walter F."/>
            <person name="Albersmeier A."/>
            <person name="Kalinowski J."/>
            <person name="Ruckert C."/>
        </authorList>
    </citation>
    <scope>NUCLEOTIDE SEQUENCE</scope>
    <source>
        <strain evidence="2">VKM Ac-1069</strain>
    </source>
</reference>
<dbReference type="InterPro" id="IPR011576">
    <property type="entry name" value="Pyridox_Oxase_N"/>
</dbReference>
<dbReference type="RefSeq" id="WP_037047023.1">
    <property type="nucleotide sequence ID" value="NZ_BAAAUZ010000007.1"/>
</dbReference>
<dbReference type="Gene3D" id="2.30.110.10">
    <property type="entry name" value="Electron Transport, Fmn-binding Protein, Chain A"/>
    <property type="match status" value="1"/>
</dbReference>
<dbReference type="AlphaFoldDB" id="A0A9W6L4J4"/>